<dbReference type="GO" id="GO:0005789">
    <property type="term" value="C:endoplasmic reticulum membrane"/>
    <property type="evidence" value="ECO:0007669"/>
    <property type="project" value="UniProtKB-SubCell"/>
</dbReference>
<keyword evidence="2 8" id="KW-0812">Transmembrane</keyword>
<feature type="compositionally biased region" description="Basic and acidic residues" evidence="7">
    <location>
        <begin position="259"/>
        <end position="272"/>
    </location>
</feature>
<keyword evidence="5" id="KW-0443">Lipid metabolism</keyword>
<dbReference type="PANTHER" id="PTHR21212">
    <property type="entry name" value="BERNARDINELLI-SEIP CONGENITAL LIPODYSTROPHY 2 HOMOLOG BSCL2 PROTEIN"/>
    <property type="match status" value="1"/>
</dbReference>
<protein>
    <recommendedName>
        <fullName evidence="11">Seipin</fullName>
    </recommendedName>
</protein>
<dbReference type="EMBL" id="JAWHQM010000116">
    <property type="protein sequence ID" value="KAK5637434.1"/>
    <property type="molecule type" value="Genomic_DNA"/>
</dbReference>
<evidence type="ECO:0008006" key="11">
    <source>
        <dbReference type="Google" id="ProtNLM"/>
    </source>
</evidence>
<feature type="compositionally biased region" description="Acidic residues" evidence="7">
    <location>
        <begin position="273"/>
        <end position="283"/>
    </location>
</feature>
<feature type="transmembrane region" description="Helical" evidence="8">
    <location>
        <begin position="181"/>
        <end position="206"/>
    </location>
</feature>
<dbReference type="PANTHER" id="PTHR21212:SF0">
    <property type="entry name" value="SEIPIN"/>
    <property type="match status" value="1"/>
</dbReference>
<dbReference type="Proteomes" id="UP001305414">
    <property type="component" value="Unassembled WGS sequence"/>
</dbReference>
<evidence type="ECO:0000256" key="3">
    <source>
        <dbReference type="ARBA" id="ARBA00022824"/>
    </source>
</evidence>
<dbReference type="AlphaFoldDB" id="A0AAN7UZ00"/>
<proteinExistence type="predicted"/>
<evidence type="ECO:0000256" key="8">
    <source>
        <dbReference type="SAM" id="Phobius"/>
    </source>
</evidence>
<sequence>MKPDLGNSAGLNPYGIVSLSPDLMLEQAYDISIELTLPRSPANLERGNFMVALYATSSALSGSALPFASFAATPAHDPYQHVTPENVVFFSRRPVLIPYEDPLVSLASRVLFLLYYILFNRAAETVTMEIPMGELVQFKKALPLSVLVDVQAGQTLQVYSSQMTLVARLTGVRWFMYNHRILAFMVCTTVFWIAEMVSMGLVWAVFGIRGSEQIVPVKREDVGRGGHMEDPKTEEEEEEDDDDIKEETPEPGNLPPDSTVRDQSPRRQHAGDADDEGDSDEEGWTVSRTSSGFRDGGEGSSQLRRRLSRTRSTPSS</sequence>
<evidence type="ECO:0000313" key="10">
    <source>
        <dbReference type="Proteomes" id="UP001305414"/>
    </source>
</evidence>
<accession>A0AAN7UZ00</accession>
<keyword evidence="4 8" id="KW-1133">Transmembrane helix</keyword>
<evidence type="ECO:0000256" key="2">
    <source>
        <dbReference type="ARBA" id="ARBA00022692"/>
    </source>
</evidence>
<feature type="region of interest" description="Disordered" evidence="7">
    <location>
        <begin position="219"/>
        <end position="316"/>
    </location>
</feature>
<dbReference type="CDD" id="cd23995">
    <property type="entry name" value="Seipin_BSCL2_like"/>
    <property type="match status" value="1"/>
</dbReference>
<comment type="caution">
    <text evidence="9">The sequence shown here is derived from an EMBL/GenBank/DDBJ whole genome shotgun (WGS) entry which is preliminary data.</text>
</comment>
<evidence type="ECO:0000256" key="7">
    <source>
        <dbReference type="SAM" id="MobiDB-lite"/>
    </source>
</evidence>
<dbReference type="GO" id="GO:0006629">
    <property type="term" value="P:lipid metabolic process"/>
    <property type="evidence" value="ECO:0007669"/>
    <property type="project" value="UniProtKB-KW"/>
</dbReference>
<comment type="subcellular location">
    <subcellularLocation>
        <location evidence="1">Endoplasmic reticulum membrane</location>
        <topology evidence="1">Multi-pass membrane protein</topology>
    </subcellularLocation>
</comment>
<dbReference type="InterPro" id="IPR009617">
    <property type="entry name" value="Seipin"/>
</dbReference>
<reference evidence="9 10" key="1">
    <citation type="submission" date="2023-10" db="EMBL/GenBank/DDBJ databases">
        <title>Draft genome sequence of Xylaria bambusicola isolate GMP-LS, the root and basal stem rot pathogen of sugarcane in Indonesia.</title>
        <authorList>
            <person name="Selvaraj P."/>
            <person name="Muralishankar V."/>
            <person name="Muruganantham S."/>
            <person name="Sp S."/>
            <person name="Haryani S."/>
            <person name="Lau K.J.X."/>
            <person name="Naqvi N.I."/>
        </authorList>
    </citation>
    <scope>NUCLEOTIDE SEQUENCE [LARGE SCALE GENOMIC DNA]</scope>
    <source>
        <strain evidence="9">GMP-LS</strain>
    </source>
</reference>
<keyword evidence="3" id="KW-0256">Endoplasmic reticulum</keyword>
<dbReference type="GO" id="GO:0140042">
    <property type="term" value="P:lipid droplet formation"/>
    <property type="evidence" value="ECO:0007669"/>
    <property type="project" value="UniProtKB-ARBA"/>
</dbReference>
<keyword evidence="6 8" id="KW-0472">Membrane</keyword>
<feature type="compositionally biased region" description="Basic and acidic residues" evidence="7">
    <location>
        <begin position="219"/>
        <end position="231"/>
    </location>
</feature>
<evidence type="ECO:0000256" key="4">
    <source>
        <dbReference type="ARBA" id="ARBA00022989"/>
    </source>
</evidence>
<keyword evidence="10" id="KW-1185">Reference proteome</keyword>
<name>A0AAN7UZ00_9PEZI</name>
<evidence type="ECO:0000256" key="1">
    <source>
        <dbReference type="ARBA" id="ARBA00004477"/>
    </source>
</evidence>
<evidence type="ECO:0000256" key="6">
    <source>
        <dbReference type="ARBA" id="ARBA00023136"/>
    </source>
</evidence>
<dbReference type="Pfam" id="PF06775">
    <property type="entry name" value="Seipin"/>
    <property type="match status" value="1"/>
</dbReference>
<feature type="compositionally biased region" description="Acidic residues" evidence="7">
    <location>
        <begin position="232"/>
        <end position="245"/>
    </location>
</feature>
<organism evidence="9 10">
    <name type="scientific">Xylaria bambusicola</name>
    <dbReference type="NCBI Taxonomy" id="326684"/>
    <lineage>
        <taxon>Eukaryota</taxon>
        <taxon>Fungi</taxon>
        <taxon>Dikarya</taxon>
        <taxon>Ascomycota</taxon>
        <taxon>Pezizomycotina</taxon>
        <taxon>Sordariomycetes</taxon>
        <taxon>Xylariomycetidae</taxon>
        <taxon>Xylariales</taxon>
        <taxon>Xylariaceae</taxon>
        <taxon>Xylaria</taxon>
    </lineage>
</organism>
<evidence type="ECO:0000256" key="5">
    <source>
        <dbReference type="ARBA" id="ARBA00023098"/>
    </source>
</evidence>
<evidence type="ECO:0000313" key="9">
    <source>
        <dbReference type="EMBL" id="KAK5637434.1"/>
    </source>
</evidence>
<gene>
    <name evidence="9" type="ORF">RRF57_013146</name>
</gene>